<dbReference type="KEGG" id="rrd:RradSPS_1610"/>
<keyword evidence="1" id="KW-0812">Transmembrane</keyword>
<dbReference type="Gene3D" id="1.20.1260.10">
    <property type="match status" value="1"/>
</dbReference>
<evidence type="ECO:0000313" key="3">
    <source>
        <dbReference type="EMBL" id="MDX5894298.1"/>
    </source>
</evidence>
<dbReference type="Proteomes" id="UP000025229">
    <property type="component" value="Chromosome"/>
</dbReference>
<keyword evidence="1" id="KW-0472">Membrane</keyword>
<dbReference type="SUPFAM" id="SSF47240">
    <property type="entry name" value="Ferritin-like"/>
    <property type="match status" value="1"/>
</dbReference>
<gene>
    <name evidence="2" type="ORF">RradSPS_1610</name>
    <name evidence="3" type="ORF">SIL72_09705</name>
</gene>
<dbReference type="Proteomes" id="UP001281130">
    <property type="component" value="Unassembled WGS sequence"/>
</dbReference>
<keyword evidence="4" id="KW-1185">Reference proteome</keyword>
<dbReference type="Pfam" id="PF13668">
    <property type="entry name" value="Ferritin_2"/>
    <property type="match status" value="1"/>
</dbReference>
<dbReference type="InterPro" id="IPR009078">
    <property type="entry name" value="Ferritin-like_SF"/>
</dbReference>
<dbReference type="RefSeq" id="WP_051589581.1">
    <property type="nucleotide sequence ID" value="NZ_CP007514.1"/>
</dbReference>
<dbReference type="eggNOG" id="COG1633">
    <property type="taxonomic scope" value="Bacteria"/>
</dbReference>
<feature type="transmembrane region" description="Helical" evidence="1">
    <location>
        <begin position="21"/>
        <end position="44"/>
    </location>
</feature>
<accession>A0A023X3G3</accession>
<dbReference type="AlphaFoldDB" id="A0A023X3G3"/>
<proteinExistence type="predicted"/>
<sequence length="220" mass="23110">MTEADRRASLAPAREFARRDFLKTAAWAGAALSAAGIGGFGIAVNRAWGQEEPYTTYEGVGDAGILQLAYLLELLEGTFYDQGVNAGIFDEFSTAQIAAIRDHEMEHANAIAGVLGTLGAKIPAAPEFTYPDNAFTDTGAFLELAATFEPVGIGAYQGAAPALESKEILASAISIHNSECQHRTAIEILRGVDPPNNVAFEEALPLPAVQEAVAPFGITG</sequence>
<evidence type="ECO:0000313" key="4">
    <source>
        <dbReference type="Proteomes" id="UP000025229"/>
    </source>
</evidence>
<name>A0A023X3G3_RUBRA</name>
<protein>
    <submittedName>
        <fullName evidence="2 3">Ferritin-like domain</fullName>
    </submittedName>
</protein>
<reference evidence="3" key="2">
    <citation type="submission" date="2023-11" db="EMBL/GenBank/DDBJ databases">
        <title>MicrobeMod: A computational toolkit for identifying prokaryotic methylation and restriction-modification with nanopore sequencing.</title>
        <authorList>
            <person name="Crits-Christoph A."/>
            <person name="Kang S.C."/>
            <person name="Lee H."/>
            <person name="Ostrov N."/>
        </authorList>
    </citation>
    <scope>NUCLEOTIDE SEQUENCE</scope>
    <source>
        <strain evidence="3">ATCC 51242</strain>
    </source>
</reference>
<dbReference type="InterPro" id="IPR012347">
    <property type="entry name" value="Ferritin-like"/>
</dbReference>
<dbReference type="EMBL" id="CP007514">
    <property type="protein sequence ID" value="AHY46893.1"/>
    <property type="molecule type" value="Genomic_DNA"/>
</dbReference>
<dbReference type="HOGENOM" id="CLU_029630_2_1_11"/>
<dbReference type="PROSITE" id="PS51318">
    <property type="entry name" value="TAT"/>
    <property type="match status" value="1"/>
</dbReference>
<dbReference type="STRING" id="42256.RradSPS_1610"/>
<organism evidence="2 4">
    <name type="scientific">Rubrobacter radiotolerans</name>
    <name type="common">Arthrobacter radiotolerans</name>
    <dbReference type="NCBI Taxonomy" id="42256"/>
    <lineage>
        <taxon>Bacteria</taxon>
        <taxon>Bacillati</taxon>
        <taxon>Actinomycetota</taxon>
        <taxon>Rubrobacteria</taxon>
        <taxon>Rubrobacterales</taxon>
        <taxon>Rubrobacteraceae</taxon>
        <taxon>Rubrobacter</taxon>
    </lineage>
</organism>
<dbReference type="OrthoDB" id="5242164at2"/>
<evidence type="ECO:0000256" key="1">
    <source>
        <dbReference type="SAM" id="Phobius"/>
    </source>
</evidence>
<evidence type="ECO:0000313" key="2">
    <source>
        <dbReference type="EMBL" id="AHY46893.1"/>
    </source>
</evidence>
<keyword evidence="1" id="KW-1133">Transmembrane helix</keyword>
<dbReference type="InterPro" id="IPR006311">
    <property type="entry name" value="TAT_signal"/>
</dbReference>
<reference evidence="2 4" key="1">
    <citation type="submission" date="2014-03" db="EMBL/GenBank/DDBJ databases">
        <title>Complete genome sequence of the Radio-Resistant Rubrobacter radiotolerans RSPS-4.</title>
        <authorList>
            <person name="Egas C.C."/>
            <person name="Barroso C.C."/>
            <person name="Froufe H.J.C."/>
            <person name="Pacheco J.J."/>
            <person name="Albuquerque L.L."/>
            <person name="da Costa M.M.S."/>
        </authorList>
    </citation>
    <scope>NUCLEOTIDE SEQUENCE [LARGE SCALE GENOMIC DNA]</scope>
    <source>
        <strain evidence="2 4">RSPS-4</strain>
    </source>
</reference>
<dbReference type="EMBL" id="JAWXXX010000001">
    <property type="protein sequence ID" value="MDX5894298.1"/>
    <property type="molecule type" value="Genomic_DNA"/>
</dbReference>